<sequence>MGFESAPSIDSMGDRCRKLIDVTWAHGQSTRPSAKVQGLPPKHQACIQSTKLAAVTLCMVGHKVC</sequence>
<dbReference type="EMBL" id="BLLF01000620">
    <property type="protein sequence ID" value="GFH13509.1"/>
    <property type="molecule type" value="Genomic_DNA"/>
</dbReference>
<protein>
    <submittedName>
        <fullName evidence="1">Uncharacterized protein</fullName>
    </submittedName>
</protein>
<feature type="non-terminal residue" evidence="1">
    <location>
        <position position="1"/>
    </location>
</feature>
<gene>
    <name evidence="1" type="ORF">HaLaN_09408</name>
</gene>
<dbReference type="Proteomes" id="UP000485058">
    <property type="component" value="Unassembled WGS sequence"/>
</dbReference>
<reference evidence="1 2" key="1">
    <citation type="submission" date="2020-02" db="EMBL/GenBank/DDBJ databases">
        <title>Draft genome sequence of Haematococcus lacustris strain NIES-144.</title>
        <authorList>
            <person name="Morimoto D."/>
            <person name="Nakagawa S."/>
            <person name="Yoshida T."/>
            <person name="Sawayama S."/>
        </authorList>
    </citation>
    <scope>NUCLEOTIDE SEQUENCE [LARGE SCALE GENOMIC DNA]</scope>
    <source>
        <strain evidence="1 2">NIES-144</strain>
    </source>
</reference>
<keyword evidence="2" id="KW-1185">Reference proteome</keyword>
<evidence type="ECO:0000313" key="1">
    <source>
        <dbReference type="EMBL" id="GFH13509.1"/>
    </source>
</evidence>
<accession>A0A699Z3A5</accession>
<proteinExistence type="predicted"/>
<comment type="caution">
    <text evidence="1">The sequence shown here is derived from an EMBL/GenBank/DDBJ whole genome shotgun (WGS) entry which is preliminary data.</text>
</comment>
<name>A0A699Z3A5_HAELA</name>
<evidence type="ECO:0000313" key="2">
    <source>
        <dbReference type="Proteomes" id="UP000485058"/>
    </source>
</evidence>
<organism evidence="1 2">
    <name type="scientific">Haematococcus lacustris</name>
    <name type="common">Green alga</name>
    <name type="synonym">Haematococcus pluvialis</name>
    <dbReference type="NCBI Taxonomy" id="44745"/>
    <lineage>
        <taxon>Eukaryota</taxon>
        <taxon>Viridiplantae</taxon>
        <taxon>Chlorophyta</taxon>
        <taxon>core chlorophytes</taxon>
        <taxon>Chlorophyceae</taxon>
        <taxon>CS clade</taxon>
        <taxon>Chlamydomonadales</taxon>
        <taxon>Haematococcaceae</taxon>
        <taxon>Haematococcus</taxon>
    </lineage>
</organism>
<dbReference type="AlphaFoldDB" id="A0A699Z3A5"/>